<comment type="catalytic activity">
    <reaction evidence="7">
        <text>S-(hydroxymethyl)glutathione + NADP(+) = S-formylglutathione + NADPH + H(+)</text>
        <dbReference type="Rhea" id="RHEA:19981"/>
        <dbReference type="ChEBI" id="CHEBI:15378"/>
        <dbReference type="ChEBI" id="CHEBI:57688"/>
        <dbReference type="ChEBI" id="CHEBI:57783"/>
        <dbReference type="ChEBI" id="CHEBI:58349"/>
        <dbReference type="ChEBI" id="CHEBI:58758"/>
        <dbReference type="EC" id="1.1.1.284"/>
    </reaction>
</comment>
<comment type="similarity">
    <text evidence="2">Belongs to the zinc-containing alcohol dehydrogenase family. Class-III subfamily.</text>
</comment>
<dbReference type="GO" id="GO:0046294">
    <property type="term" value="P:formaldehyde catabolic process"/>
    <property type="evidence" value="ECO:0007669"/>
    <property type="project" value="UniProtKB-UniRule"/>
</dbReference>
<dbReference type="SUPFAM" id="SSF50129">
    <property type="entry name" value="GroES-like"/>
    <property type="match status" value="2"/>
</dbReference>
<evidence type="ECO:0000256" key="5">
    <source>
        <dbReference type="ARBA" id="ARBA00023002"/>
    </source>
</evidence>
<evidence type="ECO:0000313" key="15">
    <source>
        <dbReference type="EMBL" id="PLB39808.1"/>
    </source>
</evidence>
<comment type="catalytic activity">
    <reaction evidence="10">
        <text>a secondary alcohol + NAD(+) = a ketone + NADH + H(+)</text>
        <dbReference type="Rhea" id="RHEA:10740"/>
        <dbReference type="ChEBI" id="CHEBI:15378"/>
        <dbReference type="ChEBI" id="CHEBI:17087"/>
        <dbReference type="ChEBI" id="CHEBI:35681"/>
        <dbReference type="ChEBI" id="CHEBI:57540"/>
        <dbReference type="ChEBI" id="CHEBI:57945"/>
        <dbReference type="EC" id="1.1.1.1"/>
    </reaction>
</comment>
<dbReference type="InterPro" id="IPR013149">
    <property type="entry name" value="ADH-like_C"/>
</dbReference>
<feature type="binding site" evidence="12">
    <location>
        <position position="497"/>
    </location>
    <ligand>
        <name>Zn(2+)</name>
        <dbReference type="ChEBI" id="CHEBI:29105"/>
        <label>1</label>
        <note>structural</note>
    </ligand>
</feature>
<keyword evidence="12" id="KW-0456">Lyase</keyword>
<proteinExistence type="inferred from homology"/>
<dbReference type="EMBL" id="KZ559127">
    <property type="protein sequence ID" value="PLB39808.1"/>
    <property type="molecule type" value="Genomic_DNA"/>
</dbReference>
<dbReference type="UniPathway" id="UPA00562">
    <property type="reaction ID" value="UER00621"/>
</dbReference>
<dbReference type="GO" id="GO:0106322">
    <property type="term" value="F:S-(hydroxymethyl)glutathione dehydrogenase (NAD+) activity"/>
    <property type="evidence" value="ECO:0007669"/>
    <property type="project" value="RHEA"/>
</dbReference>
<name>A0A2I2FGP8_ASPCN</name>
<keyword evidence="4 12" id="KW-0862">Zinc</keyword>
<evidence type="ECO:0000256" key="3">
    <source>
        <dbReference type="ARBA" id="ARBA00022723"/>
    </source>
</evidence>
<dbReference type="GO" id="GO:0051907">
    <property type="term" value="F:S-(hydroxymethyl)glutathione synthase activity"/>
    <property type="evidence" value="ECO:0007669"/>
    <property type="project" value="UniProtKB-UniRule"/>
</dbReference>
<keyword evidence="6" id="KW-0520">NAD</keyword>
<dbReference type="STRING" id="41067.A0A2I2FGP8"/>
<comment type="similarity">
    <text evidence="1 12">Belongs to the Gfa family.</text>
</comment>
<feature type="binding site" evidence="12">
    <location>
        <position position="494"/>
    </location>
    <ligand>
        <name>Zn(2+)</name>
        <dbReference type="ChEBI" id="CHEBI:29105"/>
        <label>1</label>
        <note>structural</note>
    </ligand>
</feature>
<dbReference type="GO" id="GO:0008270">
    <property type="term" value="F:zinc ion binding"/>
    <property type="evidence" value="ECO:0007669"/>
    <property type="project" value="UniProtKB-UniRule"/>
</dbReference>
<dbReference type="InterPro" id="IPR014185">
    <property type="entry name" value="Formald_GSH"/>
</dbReference>
<comment type="catalytic activity">
    <reaction evidence="12">
        <text>S-(hydroxymethyl)glutathione = glutathione + formaldehyde</text>
        <dbReference type="Rhea" id="RHEA:22488"/>
        <dbReference type="ChEBI" id="CHEBI:16842"/>
        <dbReference type="ChEBI" id="CHEBI:57925"/>
        <dbReference type="ChEBI" id="CHEBI:58758"/>
        <dbReference type="EC" id="4.4.1.22"/>
    </reaction>
</comment>
<comment type="catalytic activity">
    <reaction evidence="8">
        <text>S-nitrosoglutathione + NADH + H(+) = S-(hydroxysulfenamide)glutathione + NAD(+)</text>
        <dbReference type="Rhea" id="RHEA:78371"/>
        <dbReference type="ChEBI" id="CHEBI:15378"/>
        <dbReference type="ChEBI" id="CHEBI:57540"/>
        <dbReference type="ChEBI" id="CHEBI:57945"/>
        <dbReference type="ChEBI" id="CHEBI:145544"/>
        <dbReference type="ChEBI" id="CHEBI:229723"/>
    </reaction>
</comment>
<dbReference type="GO" id="GO:0004022">
    <property type="term" value="F:alcohol dehydrogenase (NAD+) activity"/>
    <property type="evidence" value="ECO:0007669"/>
    <property type="project" value="UniProtKB-EC"/>
</dbReference>
<keyword evidence="16" id="KW-1185">Reference proteome</keyword>
<feature type="binding site" evidence="12">
    <location>
        <position position="428"/>
    </location>
    <ligand>
        <name>Zn(2+)</name>
        <dbReference type="ChEBI" id="CHEBI:29105"/>
        <label>1</label>
        <note>structural</note>
    </ligand>
</feature>
<comment type="pathway">
    <text evidence="12">One-carbon metabolism; formaldehyde degradation; formate from formaldehyde (glutathione route): step 1/3.</text>
</comment>
<accession>A0A2I2FGP8</accession>
<dbReference type="NCBIfam" id="TIGR02818">
    <property type="entry name" value="adh_III_F_hyde"/>
    <property type="match status" value="1"/>
</dbReference>
<feature type="binding site" evidence="12">
    <location>
        <position position="447"/>
    </location>
    <ligand>
        <name>Zn(2+)</name>
        <dbReference type="ChEBI" id="CHEBI:29105"/>
        <label>2</label>
        <note>catalytic</note>
    </ligand>
</feature>
<dbReference type="Pfam" id="PF00107">
    <property type="entry name" value="ADH_zinc_N"/>
    <property type="match status" value="1"/>
</dbReference>
<dbReference type="SMART" id="SM00829">
    <property type="entry name" value="PKS_ER"/>
    <property type="match status" value="1"/>
</dbReference>
<dbReference type="PANTHER" id="PTHR43880:SF12">
    <property type="entry name" value="ALCOHOL DEHYDROGENASE CLASS-3"/>
    <property type="match status" value="1"/>
</dbReference>
<keyword evidence="3 12" id="KW-0479">Metal-binding</keyword>
<comment type="cofactor">
    <cofactor evidence="12">
        <name>Zn(2+)</name>
        <dbReference type="ChEBI" id="CHEBI:29105"/>
    </cofactor>
    <text evidence="12">Binds 2 Zn(2+) ions per subunit.</text>
</comment>
<dbReference type="Pfam" id="PF04828">
    <property type="entry name" value="GFA"/>
    <property type="match status" value="1"/>
</dbReference>
<sequence>MLPGHFSAIVSQYGLVICAIAWVAGEDLSVEDVQVSPPRAHEVRIKILHTGVCHTDAYTLSGKDPEGAFPVILGHEGAGIVESVGEGVTSVSVGDTVVALYTPECQTCKFCLSGRTNLCGRIRATQGQGVMPDGTSRFRARGRDILHFMGTSTFAEYTVVADISVVAVTPKCPTDRACLLGCGITTGYGAATVVADIRAGSNVAVFGAGCVGLSIVQGAVRNKAGRIIVVDINADKEEWAKRFGATHFLDPVRVVAESKMSIQDKLVEMTDGGCDFTFDCTGNVGVMRAALEACHKGWGESIVIGVAAAGQEISTRPFQLVTGRVWRGCAFGGVKGRSQLPDLVEDYLKGDLKVDEFITHRERLANINAAFAHMKKGDCIRYSILYSRESLRNKKEKRKNMPSLHPLLDNGLTKGPPSFPGGNLYCKCPSEKVQVTLSSNVAHNHACGCSKCWKPAGALFSVVGVVPRENLRVAANAHKLHIVDKEAAIQRYACKQCGVHMFGRIEKEHPFKGLDFVHVELSDEKGWQEVQFAGFVSSIIEQGFRPEGMDAVRGRFAALGLQSFDTLSPPLMDLIAAFMGQKLGTLPAKL</sequence>
<comment type="catalytic activity">
    <reaction evidence="9">
        <text>S-(hydroxymethyl)glutathione + NAD(+) = S-formylglutathione + NADH + H(+)</text>
        <dbReference type="Rhea" id="RHEA:19985"/>
        <dbReference type="ChEBI" id="CHEBI:15378"/>
        <dbReference type="ChEBI" id="CHEBI:57540"/>
        <dbReference type="ChEBI" id="CHEBI:57688"/>
        <dbReference type="ChEBI" id="CHEBI:57945"/>
        <dbReference type="ChEBI" id="CHEBI:58758"/>
        <dbReference type="EC" id="1.1.1.284"/>
    </reaction>
</comment>
<dbReference type="NCBIfam" id="NF003829">
    <property type="entry name" value="PRK05417.1"/>
    <property type="match status" value="1"/>
</dbReference>
<evidence type="ECO:0000256" key="7">
    <source>
        <dbReference type="ARBA" id="ARBA00047793"/>
    </source>
</evidence>
<dbReference type="InterPro" id="IPR013154">
    <property type="entry name" value="ADH-like_N"/>
</dbReference>
<dbReference type="InterPro" id="IPR002328">
    <property type="entry name" value="ADH_Zn_CS"/>
</dbReference>
<dbReference type="Gene3D" id="3.40.50.720">
    <property type="entry name" value="NAD(P)-binding Rossmann-like Domain"/>
    <property type="match status" value="1"/>
</dbReference>
<keyword evidence="5" id="KW-0560">Oxidoreductase</keyword>
<evidence type="ECO:0000256" key="8">
    <source>
        <dbReference type="ARBA" id="ARBA00047901"/>
    </source>
</evidence>
<evidence type="ECO:0000259" key="14">
    <source>
        <dbReference type="PROSITE" id="PS51891"/>
    </source>
</evidence>
<dbReference type="InterPro" id="IPR014183">
    <property type="entry name" value="ADH_3"/>
</dbReference>
<dbReference type="CDD" id="cd08300">
    <property type="entry name" value="alcohol_DH_class_III"/>
    <property type="match status" value="1"/>
</dbReference>
<dbReference type="PANTHER" id="PTHR43880">
    <property type="entry name" value="ALCOHOL DEHYDROGENASE"/>
    <property type="match status" value="1"/>
</dbReference>
<dbReference type="SUPFAM" id="SSF51316">
    <property type="entry name" value="Mss4-like"/>
    <property type="match status" value="1"/>
</dbReference>
<dbReference type="Gene3D" id="3.90.1590.10">
    <property type="entry name" value="glutathione-dependent formaldehyde- activating enzyme (gfa)"/>
    <property type="match status" value="1"/>
</dbReference>
<keyword evidence="13" id="KW-0732">Signal</keyword>
<evidence type="ECO:0000256" key="9">
    <source>
        <dbReference type="ARBA" id="ARBA00048110"/>
    </source>
</evidence>
<feature type="chain" id="PRO_5014188020" description="Putative glutathione-dependent formaldehyde-activating enzyme" evidence="13">
    <location>
        <begin position="26"/>
        <end position="590"/>
    </location>
</feature>
<dbReference type="GO" id="GO:0005829">
    <property type="term" value="C:cytosol"/>
    <property type="evidence" value="ECO:0007669"/>
    <property type="project" value="TreeGrafter"/>
</dbReference>
<dbReference type="Pfam" id="PF08240">
    <property type="entry name" value="ADH_N"/>
    <property type="match status" value="1"/>
</dbReference>
<dbReference type="PROSITE" id="PS00059">
    <property type="entry name" value="ADH_ZINC"/>
    <property type="match status" value="1"/>
</dbReference>
<dbReference type="InterPro" id="IPR036291">
    <property type="entry name" value="NAD(P)-bd_dom_sf"/>
</dbReference>
<dbReference type="InterPro" id="IPR011057">
    <property type="entry name" value="Mss4-like_sf"/>
</dbReference>
<dbReference type="Proteomes" id="UP000234585">
    <property type="component" value="Unassembled WGS sequence"/>
</dbReference>
<dbReference type="InterPro" id="IPR020843">
    <property type="entry name" value="ER"/>
</dbReference>
<dbReference type="OrthoDB" id="417550at2759"/>
<dbReference type="HAMAP" id="MF_00723">
    <property type="entry name" value="Formald_GSH"/>
    <property type="match status" value="1"/>
</dbReference>
<dbReference type="InterPro" id="IPR006913">
    <property type="entry name" value="CENP-V/GFA"/>
</dbReference>
<dbReference type="FunFam" id="3.40.50.720:FF:000003">
    <property type="entry name" value="S-(hydroxymethyl)glutathione dehydrogenase"/>
    <property type="match status" value="1"/>
</dbReference>
<dbReference type="InterPro" id="IPR011032">
    <property type="entry name" value="GroES-like_sf"/>
</dbReference>
<comment type="catalytic activity">
    <reaction evidence="11">
        <text>a primary alcohol + NAD(+) = an aldehyde + NADH + H(+)</text>
        <dbReference type="Rhea" id="RHEA:10736"/>
        <dbReference type="ChEBI" id="CHEBI:15378"/>
        <dbReference type="ChEBI" id="CHEBI:15734"/>
        <dbReference type="ChEBI" id="CHEBI:17478"/>
        <dbReference type="ChEBI" id="CHEBI:57540"/>
        <dbReference type="ChEBI" id="CHEBI:57945"/>
        <dbReference type="EC" id="1.1.1.1"/>
    </reaction>
</comment>
<gene>
    <name evidence="15" type="ORF">BDW47DRAFT_116311</name>
</gene>
<evidence type="ECO:0000256" key="1">
    <source>
        <dbReference type="ARBA" id="ARBA00005495"/>
    </source>
</evidence>
<feature type="binding site" evidence="12">
    <location>
        <position position="426"/>
    </location>
    <ligand>
        <name>Zn(2+)</name>
        <dbReference type="ChEBI" id="CHEBI:29105"/>
        <label>1</label>
        <note>structural</note>
    </ligand>
</feature>
<feature type="binding site" evidence="12">
    <location>
        <position position="449"/>
    </location>
    <ligand>
        <name>Zn(2+)</name>
        <dbReference type="ChEBI" id="CHEBI:29105"/>
        <label>2</label>
        <note>catalytic</note>
    </ligand>
</feature>
<feature type="binding site" evidence="12">
    <location>
        <position position="452"/>
    </location>
    <ligand>
        <name>Zn(2+)</name>
        <dbReference type="ChEBI" id="CHEBI:29105"/>
        <label>2</label>
        <note>catalytic</note>
    </ligand>
</feature>
<dbReference type="SUPFAM" id="SSF51735">
    <property type="entry name" value="NAD(P)-binding Rossmann-fold domains"/>
    <property type="match status" value="1"/>
</dbReference>
<evidence type="ECO:0000256" key="13">
    <source>
        <dbReference type="SAM" id="SignalP"/>
    </source>
</evidence>
<evidence type="ECO:0000256" key="11">
    <source>
        <dbReference type="ARBA" id="ARBA00049243"/>
    </source>
</evidence>
<comment type="function">
    <text evidence="12">Catalyzes the condensation of formaldehyde and glutathione to S-hydroxymethylglutathione.</text>
</comment>
<evidence type="ECO:0000256" key="10">
    <source>
        <dbReference type="ARBA" id="ARBA00049164"/>
    </source>
</evidence>
<dbReference type="Gene3D" id="3.90.180.10">
    <property type="entry name" value="Medium-chain alcohol dehydrogenases, catalytic domain"/>
    <property type="match status" value="1"/>
</dbReference>
<organism evidence="15 16">
    <name type="scientific">Aspergillus candidus</name>
    <dbReference type="NCBI Taxonomy" id="41067"/>
    <lineage>
        <taxon>Eukaryota</taxon>
        <taxon>Fungi</taxon>
        <taxon>Dikarya</taxon>
        <taxon>Ascomycota</taxon>
        <taxon>Pezizomycotina</taxon>
        <taxon>Eurotiomycetes</taxon>
        <taxon>Eurotiomycetidae</taxon>
        <taxon>Eurotiales</taxon>
        <taxon>Aspergillaceae</taxon>
        <taxon>Aspergillus</taxon>
        <taxon>Aspergillus subgen. Circumdati</taxon>
    </lineage>
</organism>
<evidence type="ECO:0000256" key="6">
    <source>
        <dbReference type="ARBA" id="ARBA00023027"/>
    </source>
</evidence>
<dbReference type="RefSeq" id="XP_024673820.1">
    <property type="nucleotide sequence ID" value="XM_024814909.1"/>
</dbReference>
<feature type="domain" description="CENP-V/GFA" evidence="14">
    <location>
        <begin position="419"/>
        <end position="565"/>
    </location>
</feature>
<dbReference type="PROSITE" id="PS51891">
    <property type="entry name" value="CENP_V_GFA"/>
    <property type="match status" value="1"/>
</dbReference>
<evidence type="ECO:0000256" key="2">
    <source>
        <dbReference type="ARBA" id="ARBA00010902"/>
    </source>
</evidence>
<protein>
    <recommendedName>
        <fullName evidence="12">Putative glutathione-dependent formaldehyde-activating enzyme</fullName>
        <ecNumber evidence="12">4.4.1.22</ecNumber>
    </recommendedName>
    <alternativeName>
        <fullName evidence="12">S-(hydroxymethyl)glutathione synthase</fullName>
    </alternativeName>
</protein>
<dbReference type="FunFam" id="3.90.180.10:FF:000001">
    <property type="entry name" value="S-(hydroxymethyl)glutathione dehydrogenase"/>
    <property type="match status" value="1"/>
</dbReference>
<evidence type="ECO:0000256" key="4">
    <source>
        <dbReference type="ARBA" id="ARBA00022833"/>
    </source>
</evidence>
<dbReference type="EC" id="4.4.1.22" evidence="12"/>
<dbReference type="AlphaFoldDB" id="A0A2I2FGP8"/>
<evidence type="ECO:0000256" key="12">
    <source>
        <dbReference type="HAMAP-Rule" id="MF_03142"/>
    </source>
</evidence>
<dbReference type="GeneID" id="36522069"/>
<dbReference type="GO" id="GO:0106321">
    <property type="term" value="F:S-(hydroxymethyl)glutathione dehydrogenase (NADP+) activity"/>
    <property type="evidence" value="ECO:0007669"/>
    <property type="project" value="RHEA"/>
</dbReference>
<reference evidence="15 16" key="1">
    <citation type="submission" date="2017-12" db="EMBL/GenBank/DDBJ databases">
        <authorList>
            <consortium name="DOE Joint Genome Institute"/>
            <person name="Haridas S."/>
            <person name="Kjaerbolling I."/>
            <person name="Vesth T.C."/>
            <person name="Frisvad J.C."/>
            <person name="Nybo J.L."/>
            <person name="Theobald S."/>
            <person name="Kuo A."/>
            <person name="Bowyer P."/>
            <person name="Matsuda Y."/>
            <person name="Mondo S."/>
            <person name="Lyhne E.K."/>
            <person name="Kogle M.E."/>
            <person name="Clum A."/>
            <person name="Lipzen A."/>
            <person name="Salamov A."/>
            <person name="Ngan C.Y."/>
            <person name="Daum C."/>
            <person name="Chiniquy J."/>
            <person name="Barry K."/>
            <person name="LaButti K."/>
            <person name="Simmons B.A."/>
            <person name="Magnuson J.K."/>
            <person name="Mortensen U.H."/>
            <person name="Larsen T.O."/>
            <person name="Grigoriev I.V."/>
            <person name="Baker S.E."/>
            <person name="Andersen M.R."/>
            <person name="Nordberg H.P."/>
            <person name="Cantor M.N."/>
            <person name="Hua S.X."/>
        </authorList>
    </citation>
    <scope>NUCLEOTIDE SEQUENCE [LARGE SCALE GENOMIC DNA]</scope>
    <source>
        <strain evidence="15 16">CBS 102.13</strain>
    </source>
</reference>
<feature type="signal peptide" evidence="13">
    <location>
        <begin position="1"/>
        <end position="25"/>
    </location>
</feature>
<evidence type="ECO:0000313" key="16">
    <source>
        <dbReference type="Proteomes" id="UP000234585"/>
    </source>
</evidence>
<dbReference type="GO" id="GO:0080007">
    <property type="term" value="F:S-nitrosoglutathione reductase (NADH) activity"/>
    <property type="evidence" value="ECO:0007669"/>
    <property type="project" value="RHEA"/>
</dbReference>
<dbReference type="NCBIfam" id="TIGR02820">
    <property type="entry name" value="formald_GSH"/>
    <property type="match status" value="1"/>
</dbReference>